<dbReference type="GO" id="GO:0016757">
    <property type="term" value="F:glycosyltransferase activity"/>
    <property type="evidence" value="ECO:0007669"/>
    <property type="project" value="UniProtKB-KW"/>
</dbReference>
<dbReference type="Gene3D" id="3.40.50.2000">
    <property type="entry name" value="Glycogen Phosphorylase B"/>
    <property type="match status" value="2"/>
</dbReference>
<keyword evidence="2" id="KW-0808">Transferase</keyword>
<dbReference type="InterPro" id="IPR001296">
    <property type="entry name" value="Glyco_trans_1"/>
</dbReference>
<dbReference type="EMBL" id="UINC01004729">
    <property type="protein sequence ID" value="SVA16445.1"/>
    <property type="molecule type" value="Genomic_DNA"/>
</dbReference>
<evidence type="ECO:0000256" key="2">
    <source>
        <dbReference type="ARBA" id="ARBA00022679"/>
    </source>
</evidence>
<feature type="domain" description="Glycosyl transferase family 1" evidence="3">
    <location>
        <begin position="187"/>
        <end position="353"/>
    </location>
</feature>
<dbReference type="PANTHER" id="PTHR12526">
    <property type="entry name" value="GLYCOSYLTRANSFERASE"/>
    <property type="match status" value="1"/>
</dbReference>
<dbReference type="AlphaFoldDB" id="A0A381TK07"/>
<accession>A0A381TK07</accession>
<protein>
    <recommendedName>
        <fullName evidence="3">Glycosyl transferase family 1 domain-containing protein</fullName>
    </recommendedName>
</protein>
<sequence length="394" mass="43975">MPVFEPLTPMTVPWPKAVSRPVKVAFLLQDFTMGGISQWIYTVCRELHRSDPGGWDFHFIATHGWVIQDRFQQIGRAVYLGRHYKRPNWFVWRRVAAYLRHLAPDIVQFSNLEVYLNICRRVKPPVVIERKAGFRTVGRYDLRGVDAVISQNQQVFDAVEGEAPRTFLVYHGVDLEALNSVTPNRLGFGPEAFVVGQVSRLGEGQNHELLIDAVIALRHKYPQVKLVLIGGTTPQAGSVDRLPVLRDYARPLGEDAVLLGLVDEPYQYIAGFNAATCTSTRGFTEGAPRKLIEPMAMGIPCVTTDSGATGEVVEDGVNGFVVPDGDVDGLVQRLEQLIVDAELYQALSTHARKTVLRKFNIIEQGMKVRSIYLTLLAEWTHGTSRRRGSDILGA</sequence>
<dbReference type="PANTHER" id="PTHR12526:SF640">
    <property type="entry name" value="COLANIC ACID BIOSYNTHESIS GLYCOSYLTRANSFERASE WCAL-RELATED"/>
    <property type="match status" value="1"/>
</dbReference>
<dbReference type="CDD" id="cd03801">
    <property type="entry name" value="GT4_PimA-like"/>
    <property type="match status" value="1"/>
</dbReference>
<dbReference type="Pfam" id="PF00534">
    <property type="entry name" value="Glycos_transf_1"/>
    <property type="match status" value="1"/>
</dbReference>
<dbReference type="SUPFAM" id="SSF53756">
    <property type="entry name" value="UDP-Glycosyltransferase/glycogen phosphorylase"/>
    <property type="match status" value="1"/>
</dbReference>
<proteinExistence type="predicted"/>
<name>A0A381TK07_9ZZZZ</name>
<organism evidence="4">
    <name type="scientific">marine metagenome</name>
    <dbReference type="NCBI Taxonomy" id="408172"/>
    <lineage>
        <taxon>unclassified sequences</taxon>
        <taxon>metagenomes</taxon>
        <taxon>ecological metagenomes</taxon>
    </lineage>
</organism>
<evidence type="ECO:0000259" key="3">
    <source>
        <dbReference type="Pfam" id="PF00534"/>
    </source>
</evidence>
<evidence type="ECO:0000256" key="1">
    <source>
        <dbReference type="ARBA" id="ARBA00022676"/>
    </source>
</evidence>
<reference evidence="4" key="1">
    <citation type="submission" date="2018-05" db="EMBL/GenBank/DDBJ databases">
        <authorList>
            <person name="Lanie J.A."/>
            <person name="Ng W.-L."/>
            <person name="Kazmierczak K.M."/>
            <person name="Andrzejewski T.M."/>
            <person name="Davidsen T.M."/>
            <person name="Wayne K.J."/>
            <person name="Tettelin H."/>
            <person name="Glass J.I."/>
            <person name="Rusch D."/>
            <person name="Podicherti R."/>
            <person name="Tsui H.-C.T."/>
            <person name="Winkler M.E."/>
        </authorList>
    </citation>
    <scope>NUCLEOTIDE SEQUENCE</scope>
</reference>
<gene>
    <name evidence="4" type="ORF">METZ01_LOCUS69299</name>
</gene>
<evidence type="ECO:0000313" key="4">
    <source>
        <dbReference type="EMBL" id="SVA16445.1"/>
    </source>
</evidence>
<keyword evidence="1" id="KW-0328">Glycosyltransferase</keyword>